<dbReference type="PROSITE" id="PS00356">
    <property type="entry name" value="HTH_LACI_1"/>
    <property type="match status" value="1"/>
</dbReference>
<protein>
    <submittedName>
        <fullName evidence="7">Catabolite control protein A</fullName>
    </submittedName>
</protein>
<proteinExistence type="predicted"/>
<dbReference type="Proteomes" id="UP000609651">
    <property type="component" value="Unassembled WGS sequence"/>
</dbReference>
<reference evidence="7 8" key="1">
    <citation type="journal article" date="2020" name="Syst. Appl. Microbiol.">
        <title>Alienimonas chondri sp. nov., a novel planctomycete isolated from the biofilm of the red alga Chondrus crispus.</title>
        <authorList>
            <person name="Vitorino I."/>
            <person name="Albuquerque L."/>
            <person name="Wiegand S."/>
            <person name="Kallscheuer N."/>
            <person name="da Costa M.S."/>
            <person name="Lobo-da-Cunha A."/>
            <person name="Jogler C."/>
            <person name="Lage O.M."/>
        </authorList>
    </citation>
    <scope>NUCLEOTIDE SEQUENCE [LARGE SCALE GENOMIC DNA]</scope>
    <source>
        <strain evidence="7 8">LzC2</strain>
    </source>
</reference>
<evidence type="ECO:0000256" key="1">
    <source>
        <dbReference type="ARBA" id="ARBA00022491"/>
    </source>
</evidence>
<dbReference type="CDD" id="cd06267">
    <property type="entry name" value="PBP1_LacI_sugar_binding-like"/>
    <property type="match status" value="1"/>
</dbReference>
<evidence type="ECO:0000313" key="7">
    <source>
        <dbReference type="EMBL" id="NNJ26953.1"/>
    </source>
</evidence>
<evidence type="ECO:0000256" key="4">
    <source>
        <dbReference type="ARBA" id="ARBA00023163"/>
    </source>
</evidence>
<dbReference type="InterPro" id="IPR046335">
    <property type="entry name" value="LacI/GalR-like_sensor"/>
</dbReference>
<organism evidence="7 8">
    <name type="scientific">Alienimonas chondri</name>
    <dbReference type="NCBI Taxonomy" id="2681879"/>
    <lineage>
        <taxon>Bacteria</taxon>
        <taxon>Pseudomonadati</taxon>
        <taxon>Planctomycetota</taxon>
        <taxon>Planctomycetia</taxon>
        <taxon>Planctomycetales</taxon>
        <taxon>Planctomycetaceae</taxon>
        <taxon>Alienimonas</taxon>
    </lineage>
</organism>
<dbReference type="CDD" id="cd01392">
    <property type="entry name" value="HTH_LacI"/>
    <property type="match status" value="1"/>
</dbReference>
<name>A0ABX1VFR2_9PLAN</name>
<evidence type="ECO:0000256" key="2">
    <source>
        <dbReference type="ARBA" id="ARBA00023015"/>
    </source>
</evidence>
<keyword evidence="1" id="KW-0678">Repressor</keyword>
<accession>A0ABX1VFR2</accession>
<keyword evidence="3" id="KW-0238">DNA-binding</keyword>
<evidence type="ECO:0000259" key="6">
    <source>
        <dbReference type="PROSITE" id="PS50932"/>
    </source>
</evidence>
<evidence type="ECO:0000313" key="8">
    <source>
        <dbReference type="Proteomes" id="UP000609651"/>
    </source>
</evidence>
<dbReference type="Pfam" id="PF13377">
    <property type="entry name" value="Peripla_BP_3"/>
    <property type="match status" value="1"/>
</dbReference>
<comment type="caution">
    <text evidence="7">The sequence shown here is derived from an EMBL/GenBank/DDBJ whole genome shotgun (WGS) entry which is preliminary data.</text>
</comment>
<dbReference type="SMART" id="SM00354">
    <property type="entry name" value="HTH_LACI"/>
    <property type="match status" value="1"/>
</dbReference>
<dbReference type="Gene3D" id="3.40.50.2300">
    <property type="match status" value="2"/>
</dbReference>
<dbReference type="PANTHER" id="PTHR30146">
    <property type="entry name" value="LACI-RELATED TRANSCRIPTIONAL REPRESSOR"/>
    <property type="match status" value="1"/>
</dbReference>
<dbReference type="SUPFAM" id="SSF47413">
    <property type="entry name" value="lambda repressor-like DNA-binding domains"/>
    <property type="match status" value="1"/>
</dbReference>
<evidence type="ECO:0000256" key="3">
    <source>
        <dbReference type="ARBA" id="ARBA00023125"/>
    </source>
</evidence>
<sequence>MSASNLTVTLGDVAAAAGVSVSTASRALNGNAKACRISATTADRVREHARRLGFRPNLLARSLQSRRSGLLGVVVPDVANPFFAAIAKEVTRGAEEAGRSVLLADSGECNEREVTLVAELQARRVEGLVVCPVGVDSTHLEAANAAGTPVVVVDRGFRDGSLPTVTSDHRGGAERLIEHLLELGHRTIGIVQGRPGTLPNDDRLRAARDALAAVGVSIDDVPVAGNGFTERSGYESAARLLADRPDVTALFAFSTPNAFGALRAAAEAGRSVPNDLALVCFDDVPHGEFLRVPLTAVAQDVRRLGQTAAEVMAERLETGRPPRRRRYTVPVRFIARASSGGPLPGAEPRSRRRSSRESLAAGAPR</sequence>
<dbReference type="RefSeq" id="WP_315854691.1">
    <property type="nucleotide sequence ID" value="NZ_WTPX01000109.1"/>
</dbReference>
<dbReference type="SUPFAM" id="SSF53822">
    <property type="entry name" value="Periplasmic binding protein-like I"/>
    <property type="match status" value="1"/>
</dbReference>
<dbReference type="Pfam" id="PF00356">
    <property type="entry name" value="LacI"/>
    <property type="match status" value="1"/>
</dbReference>
<dbReference type="EMBL" id="WTPX01000109">
    <property type="protein sequence ID" value="NNJ26953.1"/>
    <property type="molecule type" value="Genomic_DNA"/>
</dbReference>
<feature type="domain" description="HTH lacI-type" evidence="6">
    <location>
        <begin position="8"/>
        <end position="65"/>
    </location>
</feature>
<dbReference type="PANTHER" id="PTHR30146:SF148">
    <property type="entry name" value="HTH-TYPE TRANSCRIPTIONAL REPRESSOR PURR-RELATED"/>
    <property type="match status" value="1"/>
</dbReference>
<keyword evidence="2" id="KW-0805">Transcription regulation</keyword>
<gene>
    <name evidence="7" type="primary">ccpA</name>
    <name evidence="7" type="ORF">LzC2_30500</name>
</gene>
<dbReference type="PROSITE" id="PS50932">
    <property type="entry name" value="HTH_LACI_2"/>
    <property type="match status" value="1"/>
</dbReference>
<dbReference type="Gene3D" id="1.10.260.40">
    <property type="entry name" value="lambda repressor-like DNA-binding domains"/>
    <property type="match status" value="1"/>
</dbReference>
<dbReference type="InterPro" id="IPR000843">
    <property type="entry name" value="HTH_LacI"/>
</dbReference>
<keyword evidence="4" id="KW-0804">Transcription</keyword>
<dbReference type="InterPro" id="IPR010982">
    <property type="entry name" value="Lambda_DNA-bd_dom_sf"/>
</dbReference>
<keyword evidence="8" id="KW-1185">Reference proteome</keyword>
<feature type="region of interest" description="Disordered" evidence="5">
    <location>
        <begin position="331"/>
        <end position="365"/>
    </location>
</feature>
<evidence type="ECO:0000256" key="5">
    <source>
        <dbReference type="SAM" id="MobiDB-lite"/>
    </source>
</evidence>
<dbReference type="InterPro" id="IPR028082">
    <property type="entry name" value="Peripla_BP_I"/>
</dbReference>